<name>A0A0N8W0Q1_9CORY</name>
<comment type="caution">
    <text evidence="6">The sequence shown here is derived from an EMBL/GenBank/DDBJ whole genome shotgun (WGS) entry which is preliminary data.</text>
</comment>
<dbReference type="AlphaFoldDB" id="A0A0N8W0Q1"/>
<evidence type="ECO:0000256" key="2">
    <source>
        <dbReference type="ARBA" id="ARBA00022741"/>
    </source>
</evidence>
<keyword evidence="1" id="KW-0813">Transport</keyword>
<dbReference type="EMBL" id="LKEV01000001">
    <property type="protein sequence ID" value="KQB87322.1"/>
    <property type="molecule type" value="Genomic_DNA"/>
</dbReference>
<dbReference type="Gene3D" id="3.40.50.300">
    <property type="entry name" value="P-loop containing nucleotide triphosphate hydrolases"/>
    <property type="match status" value="1"/>
</dbReference>
<dbReference type="Pfam" id="PF00005">
    <property type="entry name" value="ABC_tran"/>
    <property type="match status" value="1"/>
</dbReference>
<organism evidence="6 7">
    <name type="scientific">Corynebacterium lowii</name>
    <dbReference type="NCBI Taxonomy" id="1544413"/>
    <lineage>
        <taxon>Bacteria</taxon>
        <taxon>Bacillati</taxon>
        <taxon>Actinomycetota</taxon>
        <taxon>Actinomycetes</taxon>
        <taxon>Mycobacteriales</taxon>
        <taxon>Corynebacteriaceae</taxon>
        <taxon>Corynebacterium</taxon>
    </lineage>
</organism>
<keyword evidence="3 6" id="KW-0067">ATP-binding</keyword>
<dbReference type="CDD" id="cd03214">
    <property type="entry name" value="ABC_Iron-Siderophores_B12_Hemin"/>
    <property type="match status" value="1"/>
</dbReference>
<gene>
    <name evidence="6" type="primary">hmuV_1</name>
    <name evidence="6" type="ORF">Clow_00377</name>
</gene>
<dbReference type="SMART" id="SM00382">
    <property type="entry name" value="AAA"/>
    <property type="match status" value="1"/>
</dbReference>
<dbReference type="PANTHER" id="PTHR42794">
    <property type="entry name" value="HEMIN IMPORT ATP-BINDING PROTEIN HMUV"/>
    <property type="match status" value="1"/>
</dbReference>
<dbReference type="InterPro" id="IPR027417">
    <property type="entry name" value="P-loop_NTPase"/>
</dbReference>
<dbReference type="PROSITE" id="PS00211">
    <property type="entry name" value="ABC_TRANSPORTER_1"/>
    <property type="match status" value="1"/>
</dbReference>
<dbReference type="Proteomes" id="UP000050488">
    <property type="component" value="Unassembled WGS sequence"/>
</dbReference>
<dbReference type="PANTHER" id="PTHR42794:SF1">
    <property type="entry name" value="HEMIN IMPORT ATP-BINDING PROTEIN HMUV"/>
    <property type="match status" value="1"/>
</dbReference>
<feature type="domain" description="ABC transporter" evidence="5">
    <location>
        <begin position="2"/>
        <end position="235"/>
    </location>
</feature>
<evidence type="ECO:0000256" key="1">
    <source>
        <dbReference type="ARBA" id="ARBA00022448"/>
    </source>
</evidence>
<evidence type="ECO:0000256" key="4">
    <source>
        <dbReference type="ARBA" id="ARBA00022967"/>
    </source>
</evidence>
<evidence type="ECO:0000256" key="3">
    <source>
        <dbReference type="ARBA" id="ARBA00022840"/>
    </source>
</evidence>
<evidence type="ECO:0000259" key="5">
    <source>
        <dbReference type="PROSITE" id="PS50893"/>
    </source>
</evidence>
<dbReference type="InterPro" id="IPR003593">
    <property type="entry name" value="AAA+_ATPase"/>
</dbReference>
<dbReference type="RefSeq" id="WP_055175434.1">
    <property type="nucleotide sequence ID" value="NZ_JAUSQY010000001.1"/>
</dbReference>
<dbReference type="InterPro" id="IPR017871">
    <property type="entry name" value="ABC_transporter-like_CS"/>
</dbReference>
<reference evidence="6 7" key="1">
    <citation type="submission" date="2015-10" db="EMBL/GenBank/DDBJ databases">
        <title>Corynebacteirum lowii and Corynebacterium oculi species nova, derived from human clinical disease and and emended description of Corynebacterium mastiditis.</title>
        <authorList>
            <person name="Bernard K."/>
            <person name="Pacheco A.L."/>
            <person name="Mcdougall C."/>
            <person name="Burtx T."/>
            <person name="Weibe D."/>
            <person name="Tyler S."/>
            <person name="Olson A.B."/>
            <person name="Cnockaert M."/>
            <person name="Eguchi H."/>
            <person name="Kuwahara T."/>
            <person name="Nakayama-Imaohji H."/>
            <person name="Boudewijins M."/>
            <person name="Van Hoecke F."/>
            <person name="Bernier A.-M."/>
            <person name="Vandamme P."/>
        </authorList>
    </citation>
    <scope>NUCLEOTIDE SEQUENCE [LARGE SCALE GENOMIC DNA]</scope>
    <source>
        <strain evidence="6 7">NML 130206</strain>
    </source>
</reference>
<keyword evidence="4" id="KW-1278">Translocase</keyword>
<keyword evidence="7" id="KW-1185">Reference proteome</keyword>
<dbReference type="FunFam" id="3.40.50.300:FF:000134">
    <property type="entry name" value="Iron-enterobactin ABC transporter ATP-binding protein"/>
    <property type="match status" value="1"/>
</dbReference>
<proteinExistence type="predicted"/>
<keyword evidence="2" id="KW-0547">Nucleotide-binding</keyword>
<dbReference type="PATRIC" id="fig|1544413.3.peg.381"/>
<dbReference type="GO" id="GO:0005524">
    <property type="term" value="F:ATP binding"/>
    <property type="evidence" value="ECO:0007669"/>
    <property type="project" value="UniProtKB-KW"/>
</dbReference>
<dbReference type="InterPro" id="IPR003439">
    <property type="entry name" value="ABC_transporter-like_ATP-bd"/>
</dbReference>
<dbReference type="PROSITE" id="PS50893">
    <property type="entry name" value="ABC_TRANSPORTER_2"/>
    <property type="match status" value="1"/>
</dbReference>
<dbReference type="SUPFAM" id="SSF52540">
    <property type="entry name" value="P-loop containing nucleoside triphosphate hydrolases"/>
    <property type="match status" value="1"/>
</dbReference>
<keyword evidence="6" id="KW-0378">Hydrolase</keyword>
<evidence type="ECO:0000313" key="6">
    <source>
        <dbReference type="EMBL" id="KQB87322.1"/>
    </source>
</evidence>
<dbReference type="GO" id="GO:0016887">
    <property type="term" value="F:ATP hydrolysis activity"/>
    <property type="evidence" value="ECO:0007669"/>
    <property type="project" value="InterPro"/>
</dbReference>
<dbReference type="OrthoDB" id="3579586at2"/>
<evidence type="ECO:0000313" key="7">
    <source>
        <dbReference type="Proteomes" id="UP000050488"/>
    </source>
</evidence>
<accession>A0A0N8W0Q1</accession>
<dbReference type="STRING" id="1544413.Clow_00377"/>
<dbReference type="EC" id="3.6.3.-" evidence="6"/>
<protein>
    <submittedName>
        <fullName evidence="6">Hemin import ATP-binding protein HmuV</fullName>
        <ecNumber evidence="6">3.6.3.-</ecNumber>
    </submittedName>
</protein>
<sequence>MIAAQGLSFAYGTDAPVLSDVSLRTHDGEVLGIIGPNGSGKSTLIGLLSGALHPTGGTVEVDGVPLTALRPKERARAIAVVAQESELALGLSAAEMVLLGRSPHLRDFQRTGAIDEKIAATALHQVGLAGHGRRRVAELSGGQRQRVSIARALAARAPYILLDEPINHLDVRYQHEVMALIRGLEATVVVILHDLNLAARYCDRLVLLDKGRVRAEGTPGEVLDPALVGEVYGLGVHRVEMGDTVQLLFEPGEGRE</sequence>